<dbReference type="Pfam" id="PF02653">
    <property type="entry name" value="BPD_transp_2"/>
    <property type="match status" value="1"/>
</dbReference>
<feature type="transmembrane region" description="Helical" evidence="6">
    <location>
        <begin position="146"/>
        <end position="168"/>
    </location>
</feature>
<accession>A0A9W6IZM7</accession>
<dbReference type="Proteomes" id="UP001143372">
    <property type="component" value="Unassembled WGS sequence"/>
</dbReference>
<reference evidence="7" key="1">
    <citation type="journal article" date="2014" name="Int. J. Syst. Evol. Microbiol.">
        <title>Complete genome sequence of Corynebacterium casei LMG S-19264T (=DSM 44701T), isolated from a smear-ripened cheese.</title>
        <authorList>
            <consortium name="US DOE Joint Genome Institute (JGI-PGF)"/>
            <person name="Walter F."/>
            <person name="Albersmeier A."/>
            <person name="Kalinowski J."/>
            <person name="Ruckert C."/>
        </authorList>
    </citation>
    <scope>NUCLEOTIDE SEQUENCE</scope>
    <source>
        <strain evidence="7">VKM B-2347</strain>
    </source>
</reference>
<keyword evidence="8" id="KW-1185">Reference proteome</keyword>
<dbReference type="GO" id="GO:0005886">
    <property type="term" value="C:plasma membrane"/>
    <property type="evidence" value="ECO:0007669"/>
    <property type="project" value="UniProtKB-SubCell"/>
</dbReference>
<dbReference type="InterPro" id="IPR001851">
    <property type="entry name" value="ABC_transp_permease"/>
</dbReference>
<evidence type="ECO:0000256" key="2">
    <source>
        <dbReference type="ARBA" id="ARBA00022475"/>
    </source>
</evidence>
<dbReference type="AlphaFoldDB" id="A0A9W6IZM7"/>
<feature type="transmembrane region" description="Helical" evidence="6">
    <location>
        <begin position="295"/>
        <end position="311"/>
    </location>
</feature>
<evidence type="ECO:0000256" key="1">
    <source>
        <dbReference type="ARBA" id="ARBA00004651"/>
    </source>
</evidence>
<feature type="transmembrane region" description="Helical" evidence="6">
    <location>
        <begin position="268"/>
        <end position="288"/>
    </location>
</feature>
<dbReference type="PANTHER" id="PTHR47089">
    <property type="entry name" value="ABC TRANSPORTER, PERMEASE PROTEIN"/>
    <property type="match status" value="1"/>
</dbReference>
<feature type="transmembrane region" description="Helical" evidence="6">
    <location>
        <begin position="323"/>
        <end position="343"/>
    </location>
</feature>
<evidence type="ECO:0000313" key="7">
    <source>
        <dbReference type="EMBL" id="GLK66769.1"/>
    </source>
</evidence>
<sequence>MFKLVPRREPNAPMLYATPFIAVALTLIAGFGLFTILGKDPVQAMGLIFIKPLASYNSLAELLVKGAPLILIGVGLSIGFRAGVWNIGAEGQFTIGAICGGSVALGFYPGGGFWLLPLMALAGALGGMAWAAIPALLRTKFHANEILVSLMLTYVATLLLGFLVHGALRDPDGFNFPESRLFQDDALLPKLLPGSRANIGFLVALFAAAAAYVYLERLMLGFQARVLGQAPRAARFAGYSERRIVWSSFMISGGLAGLAGLFEAAGPVGQLVPSLPVGYGFTAIIVAFLGRLHPVGVVFAGMLMALTYIGGETAQIEMSLPSATTGVFQGMLLFFLLASDVLVNFRIVRAGKPLAPASAPAAARLTPAA</sequence>
<keyword evidence="2" id="KW-1003">Cell membrane</keyword>
<evidence type="ECO:0000313" key="8">
    <source>
        <dbReference type="Proteomes" id="UP001143372"/>
    </source>
</evidence>
<evidence type="ECO:0000256" key="5">
    <source>
        <dbReference type="ARBA" id="ARBA00023136"/>
    </source>
</evidence>
<comment type="caution">
    <text evidence="7">The sequence shown here is derived from an EMBL/GenBank/DDBJ whole genome shotgun (WGS) entry which is preliminary data.</text>
</comment>
<name>A0A9W6IZM7_9HYPH</name>
<feature type="transmembrane region" description="Helical" evidence="6">
    <location>
        <begin position="12"/>
        <end position="37"/>
    </location>
</feature>
<keyword evidence="3 6" id="KW-0812">Transmembrane</keyword>
<proteinExistence type="predicted"/>
<feature type="transmembrane region" description="Helical" evidence="6">
    <location>
        <begin position="62"/>
        <end position="80"/>
    </location>
</feature>
<feature type="transmembrane region" description="Helical" evidence="6">
    <location>
        <begin position="244"/>
        <end position="262"/>
    </location>
</feature>
<evidence type="ECO:0000256" key="4">
    <source>
        <dbReference type="ARBA" id="ARBA00022989"/>
    </source>
</evidence>
<dbReference type="CDD" id="cd06580">
    <property type="entry name" value="TM_PBP1_transp_TpRbsC_like"/>
    <property type="match status" value="1"/>
</dbReference>
<organism evidence="7 8">
    <name type="scientific">Hansschlegelia plantiphila</name>
    <dbReference type="NCBI Taxonomy" id="374655"/>
    <lineage>
        <taxon>Bacteria</taxon>
        <taxon>Pseudomonadati</taxon>
        <taxon>Pseudomonadota</taxon>
        <taxon>Alphaproteobacteria</taxon>
        <taxon>Hyphomicrobiales</taxon>
        <taxon>Methylopilaceae</taxon>
        <taxon>Hansschlegelia</taxon>
    </lineage>
</organism>
<comment type="subcellular location">
    <subcellularLocation>
        <location evidence="1">Cell membrane</location>
        <topology evidence="1">Multi-pass membrane protein</topology>
    </subcellularLocation>
</comment>
<evidence type="ECO:0000256" key="3">
    <source>
        <dbReference type="ARBA" id="ARBA00022692"/>
    </source>
</evidence>
<feature type="transmembrane region" description="Helical" evidence="6">
    <location>
        <begin position="114"/>
        <end position="137"/>
    </location>
</feature>
<protein>
    <submittedName>
        <fullName evidence="7">ABC transporter permease</fullName>
    </submittedName>
</protein>
<dbReference type="EMBL" id="BSFI01000002">
    <property type="protein sequence ID" value="GLK66769.1"/>
    <property type="molecule type" value="Genomic_DNA"/>
</dbReference>
<dbReference type="PANTHER" id="PTHR47089:SF1">
    <property type="entry name" value="GUANOSINE ABC TRANSPORTER PERMEASE PROTEIN NUPP"/>
    <property type="match status" value="1"/>
</dbReference>
<evidence type="ECO:0000256" key="6">
    <source>
        <dbReference type="SAM" id="Phobius"/>
    </source>
</evidence>
<keyword evidence="5 6" id="KW-0472">Membrane</keyword>
<gene>
    <name evidence="7" type="ORF">GCM10008179_04070</name>
</gene>
<feature type="transmembrane region" description="Helical" evidence="6">
    <location>
        <begin position="197"/>
        <end position="215"/>
    </location>
</feature>
<dbReference type="RefSeq" id="WP_271167029.1">
    <property type="nucleotide sequence ID" value="NZ_BSFI01000002.1"/>
</dbReference>
<reference evidence="7" key="2">
    <citation type="submission" date="2023-01" db="EMBL/GenBank/DDBJ databases">
        <authorList>
            <person name="Sun Q."/>
            <person name="Evtushenko L."/>
        </authorList>
    </citation>
    <scope>NUCLEOTIDE SEQUENCE</scope>
    <source>
        <strain evidence="7">VKM B-2347</strain>
    </source>
</reference>
<keyword evidence="4 6" id="KW-1133">Transmembrane helix</keyword>
<dbReference type="GO" id="GO:0022857">
    <property type="term" value="F:transmembrane transporter activity"/>
    <property type="evidence" value="ECO:0007669"/>
    <property type="project" value="InterPro"/>
</dbReference>